<dbReference type="Gene3D" id="3.40.190.150">
    <property type="entry name" value="Bordetella uptake gene, domain 1"/>
    <property type="match status" value="1"/>
</dbReference>
<dbReference type="Pfam" id="PF03401">
    <property type="entry name" value="TctC"/>
    <property type="match status" value="1"/>
</dbReference>
<comment type="similarity">
    <text evidence="1">Belongs to the UPF0065 (bug) family.</text>
</comment>
<dbReference type="SUPFAM" id="SSF53850">
    <property type="entry name" value="Periplasmic binding protein-like II"/>
    <property type="match status" value="1"/>
</dbReference>
<feature type="chain" id="PRO_5046380603" evidence="2">
    <location>
        <begin position="23"/>
        <end position="325"/>
    </location>
</feature>
<dbReference type="PROSITE" id="PS51318">
    <property type="entry name" value="TAT"/>
    <property type="match status" value="1"/>
</dbReference>
<feature type="signal peptide" evidence="2">
    <location>
        <begin position="1"/>
        <end position="22"/>
    </location>
</feature>
<dbReference type="InterPro" id="IPR042100">
    <property type="entry name" value="Bug_dom1"/>
</dbReference>
<evidence type="ECO:0000256" key="2">
    <source>
        <dbReference type="SAM" id="SignalP"/>
    </source>
</evidence>
<proteinExistence type="inferred from homology"/>
<dbReference type="InterPro" id="IPR006311">
    <property type="entry name" value="TAT_signal"/>
</dbReference>
<keyword evidence="2" id="KW-0732">Signal</keyword>
<reference evidence="3 4" key="1">
    <citation type="journal article" date="2016" name="Microbes Environ.">
        <title>Phylogenetically diverse aerobic anoxygenic phototrophic bacteria isolated from epilithic biofilms in Tama river, Japan.</title>
        <authorList>
            <person name="Hirose S."/>
            <person name="Matsuura K."/>
            <person name="Haruta S."/>
        </authorList>
    </citation>
    <scope>NUCLEOTIDE SEQUENCE [LARGE SCALE GENOMIC DNA]</scope>
    <source>
        <strain evidence="3 4">S08</strain>
    </source>
</reference>
<evidence type="ECO:0000256" key="1">
    <source>
        <dbReference type="ARBA" id="ARBA00006987"/>
    </source>
</evidence>
<dbReference type="Gene3D" id="3.40.190.10">
    <property type="entry name" value="Periplasmic binding protein-like II"/>
    <property type="match status" value="1"/>
</dbReference>
<name>A0ABN6NWY0_9PROT</name>
<keyword evidence="4" id="KW-1185">Reference proteome</keyword>
<accession>A0ABN6NWY0</accession>
<dbReference type="InterPro" id="IPR005064">
    <property type="entry name" value="BUG"/>
</dbReference>
<dbReference type="EMBL" id="AP025637">
    <property type="protein sequence ID" value="BDG70545.1"/>
    <property type="molecule type" value="Genomic_DNA"/>
</dbReference>
<protein>
    <submittedName>
        <fullName evidence="3">ABC transporter substrate-binding protein</fullName>
    </submittedName>
</protein>
<dbReference type="PANTHER" id="PTHR42928:SF5">
    <property type="entry name" value="BLR1237 PROTEIN"/>
    <property type="match status" value="1"/>
</dbReference>
<dbReference type="RefSeq" id="WP_244457870.1">
    <property type="nucleotide sequence ID" value="NZ_AP025637.1"/>
</dbReference>
<dbReference type="CDD" id="cd07012">
    <property type="entry name" value="PBP2_Bug_TTT"/>
    <property type="match status" value="1"/>
</dbReference>
<organism evidence="3 4">
    <name type="scientific">Roseomonas fluvialis</name>
    <dbReference type="NCBI Taxonomy" id="1750527"/>
    <lineage>
        <taxon>Bacteria</taxon>
        <taxon>Pseudomonadati</taxon>
        <taxon>Pseudomonadota</taxon>
        <taxon>Alphaproteobacteria</taxon>
        <taxon>Acetobacterales</taxon>
        <taxon>Roseomonadaceae</taxon>
        <taxon>Roseomonas</taxon>
    </lineage>
</organism>
<sequence>MNGRRTLLVASMLAAAAARAQAQAQAFPIRPVRIVVPFPPGGGVDVFARAVAPALQARLGQPVVIENIGGASSRLGTQAVLRAAPDGHTLLVTNDTLAAVEALPPRGATPLLPGLAPVTLAIDAPNLLVTHPRSGIADIQAYAARLKARAGSVNVGVPGWGTSHHLTSELIAQAIGARPEHVSYRGGGPLLADLLAGTVDAALVTLGAAADQIRDGRLVGLAVTSAARAPSAPAIPTVAETIAPGFEQVTWMGVLVPAGTPPAVREALHAATRAALDDATVRERLAGLGFGVVGAPADRFAQVLSGTATRFAAVVAAAGITPADA</sequence>
<dbReference type="PANTHER" id="PTHR42928">
    <property type="entry name" value="TRICARBOXYLATE-BINDING PROTEIN"/>
    <property type="match status" value="1"/>
</dbReference>
<dbReference type="Proteomes" id="UP000831327">
    <property type="component" value="Chromosome"/>
</dbReference>
<dbReference type="PIRSF" id="PIRSF017082">
    <property type="entry name" value="YflP"/>
    <property type="match status" value="1"/>
</dbReference>
<evidence type="ECO:0000313" key="4">
    <source>
        <dbReference type="Proteomes" id="UP000831327"/>
    </source>
</evidence>
<gene>
    <name evidence="3" type="ORF">Rmf_04740</name>
</gene>
<evidence type="ECO:0000313" key="3">
    <source>
        <dbReference type="EMBL" id="BDG70545.1"/>
    </source>
</evidence>